<comment type="similarity">
    <text evidence="6">Belongs to the nlpA lipoprotein family.</text>
</comment>
<dbReference type="PANTHER" id="PTHR30429">
    <property type="entry name" value="D-METHIONINE-BINDING LIPOPROTEIN METQ"/>
    <property type="match status" value="1"/>
</dbReference>
<accession>A0A2U2RJW7</accession>
<keyword evidence="3" id="KW-0472">Membrane</keyword>
<dbReference type="RefSeq" id="WP_109275919.1">
    <property type="nucleotide sequence ID" value="NZ_QFKX01000003.1"/>
</dbReference>
<protein>
    <recommendedName>
        <fullName evidence="6">Lipoprotein</fullName>
    </recommendedName>
</protein>
<name>A0A2U2RJW7_9MICO</name>
<dbReference type="Proteomes" id="UP000245590">
    <property type="component" value="Unassembled WGS sequence"/>
</dbReference>
<proteinExistence type="inferred from homology"/>
<dbReference type="PROSITE" id="PS51257">
    <property type="entry name" value="PROKAR_LIPOPROTEIN"/>
    <property type="match status" value="1"/>
</dbReference>
<dbReference type="AlphaFoldDB" id="A0A2U2RJW7"/>
<comment type="subcellular location">
    <subcellularLocation>
        <location evidence="1">Membrane</location>
        <topology evidence="1">Lipid-anchor</topology>
    </subcellularLocation>
</comment>
<keyword evidence="5 6" id="KW-0449">Lipoprotein</keyword>
<dbReference type="Pfam" id="PF03180">
    <property type="entry name" value="Lipoprotein_9"/>
    <property type="match status" value="1"/>
</dbReference>
<evidence type="ECO:0000256" key="2">
    <source>
        <dbReference type="ARBA" id="ARBA00022729"/>
    </source>
</evidence>
<comment type="caution">
    <text evidence="8">The sequence shown here is derived from an EMBL/GenBank/DDBJ whole genome shotgun (WGS) entry which is preliminary data.</text>
</comment>
<evidence type="ECO:0000256" key="7">
    <source>
        <dbReference type="PIRSR" id="PIRSR002854-1"/>
    </source>
</evidence>
<dbReference type="OrthoDB" id="9812878at2"/>
<dbReference type="Gene3D" id="3.40.190.10">
    <property type="entry name" value="Periplasmic binding protein-like II"/>
    <property type="match status" value="2"/>
</dbReference>
<gene>
    <name evidence="8" type="ORF">DEO23_10265</name>
</gene>
<keyword evidence="9" id="KW-1185">Reference proteome</keyword>
<feature type="lipid moiety-binding region" description="S-diacylglycerol cysteine" evidence="7">
    <location>
        <position position="24"/>
    </location>
</feature>
<dbReference type="PROSITE" id="PS51318">
    <property type="entry name" value="TAT"/>
    <property type="match status" value="1"/>
</dbReference>
<organism evidence="8 9">
    <name type="scientific">Brachybacterium endophyticum</name>
    <dbReference type="NCBI Taxonomy" id="2182385"/>
    <lineage>
        <taxon>Bacteria</taxon>
        <taxon>Bacillati</taxon>
        <taxon>Actinomycetota</taxon>
        <taxon>Actinomycetes</taxon>
        <taxon>Micrococcales</taxon>
        <taxon>Dermabacteraceae</taxon>
        <taxon>Brachybacterium</taxon>
    </lineage>
</organism>
<dbReference type="SUPFAM" id="SSF53850">
    <property type="entry name" value="Periplasmic binding protein-like II"/>
    <property type="match status" value="1"/>
</dbReference>
<evidence type="ECO:0000256" key="6">
    <source>
        <dbReference type="PIRNR" id="PIRNR002854"/>
    </source>
</evidence>
<reference evidence="8 9" key="1">
    <citation type="submission" date="2018-05" db="EMBL/GenBank/DDBJ databases">
        <title>Brachybacterium sp. M1HQ-2T, whole genome shotgun sequence.</title>
        <authorList>
            <person name="Tuo L."/>
        </authorList>
    </citation>
    <scope>NUCLEOTIDE SEQUENCE [LARGE SCALE GENOMIC DNA]</scope>
    <source>
        <strain evidence="8 9">M1HQ-2</strain>
    </source>
</reference>
<evidence type="ECO:0000256" key="3">
    <source>
        <dbReference type="ARBA" id="ARBA00023136"/>
    </source>
</evidence>
<dbReference type="PANTHER" id="PTHR30429:SF0">
    <property type="entry name" value="METHIONINE-BINDING LIPOPROTEIN METQ"/>
    <property type="match status" value="1"/>
</dbReference>
<dbReference type="PIRSF" id="PIRSF002854">
    <property type="entry name" value="MetQ"/>
    <property type="match status" value="1"/>
</dbReference>
<dbReference type="GO" id="GO:0016020">
    <property type="term" value="C:membrane"/>
    <property type="evidence" value="ECO:0007669"/>
    <property type="project" value="UniProtKB-SubCell"/>
</dbReference>
<sequence>MSNLTRRSLFASGAGVAALSVTGCGLIGGASDGPQEKKGVTEIKIGASPKPHAEILQFVQDKLAKDAGLSLKITTYTDYQIPNQALSDGDIDANYYQNQPFLDEQEKKKGYDFFAFKGVHIEPLGLYSEKITKLDELKDGDEIAIANDPTNRGRGLGLLAEAGLITLKKGVEVTSATTGDVDENPQKLKFTEVESAQIPRSLGDFAAGVVNGNYAIDAGLKPSKDAIVLEKSDAKNPYANFVVARTEEKDNAGLKKLDELLHSDKVKDFITRTYTDGSVIPAF</sequence>
<evidence type="ECO:0000256" key="1">
    <source>
        <dbReference type="ARBA" id="ARBA00004635"/>
    </source>
</evidence>
<dbReference type="InterPro" id="IPR006311">
    <property type="entry name" value="TAT_signal"/>
</dbReference>
<keyword evidence="2" id="KW-0732">Signal</keyword>
<evidence type="ECO:0000256" key="4">
    <source>
        <dbReference type="ARBA" id="ARBA00023139"/>
    </source>
</evidence>
<dbReference type="CDD" id="cd13597">
    <property type="entry name" value="PBP2_lipoprotein_Tp32"/>
    <property type="match status" value="1"/>
</dbReference>
<dbReference type="EMBL" id="QFKX01000003">
    <property type="protein sequence ID" value="PWH06172.1"/>
    <property type="molecule type" value="Genomic_DNA"/>
</dbReference>
<evidence type="ECO:0000313" key="9">
    <source>
        <dbReference type="Proteomes" id="UP000245590"/>
    </source>
</evidence>
<keyword evidence="4" id="KW-0564">Palmitate</keyword>
<evidence type="ECO:0000256" key="5">
    <source>
        <dbReference type="ARBA" id="ARBA00023288"/>
    </source>
</evidence>
<evidence type="ECO:0000313" key="8">
    <source>
        <dbReference type="EMBL" id="PWH06172.1"/>
    </source>
</evidence>
<dbReference type="InterPro" id="IPR004872">
    <property type="entry name" value="Lipoprotein_NlpA"/>
</dbReference>